<gene>
    <name evidence="1" type="ORF">LCGC14_2872580</name>
</gene>
<name>A0A0F8YP88_9ZZZZ</name>
<comment type="caution">
    <text evidence="1">The sequence shown here is derived from an EMBL/GenBank/DDBJ whole genome shotgun (WGS) entry which is preliminary data.</text>
</comment>
<accession>A0A0F8YP88</accession>
<evidence type="ECO:0000313" key="1">
    <source>
        <dbReference type="EMBL" id="KKK75550.1"/>
    </source>
</evidence>
<dbReference type="EMBL" id="LAZR01055815">
    <property type="protein sequence ID" value="KKK75550.1"/>
    <property type="molecule type" value="Genomic_DNA"/>
</dbReference>
<protein>
    <submittedName>
        <fullName evidence="1">Uncharacterized protein</fullName>
    </submittedName>
</protein>
<dbReference type="AlphaFoldDB" id="A0A0F8YP88"/>
<sequence length="96" mass="10535">GSGCLQPYLYLLTVGRSCNAELKVNPAGYCRVGGLYLRVRVGHVDERDLGRVASGNKHIAGDQYLRFLRQVYGRGLCEAVGGRRWLCLATGHQNGK</sequence>
<feature type="non-terminal residue" evidence="1">
    <location>
        <position position="1"/>
    </location>
</feature>
<reference evidence="1" key="1">
    <citation type="journal article" date="2015" name="Nature">
        <title>Complex archaea that bridge the gap between prokaryotes and eukaryotes.</title>
        <authorList>
            <person name="Spang A."/>
            <person name="Saw J.H."/>
            <person name="Jorgensen S.L."/>
            <person name="Zaremba-Niedzwiedzka K."/>
            <person name="Martijn J."/>
            <person name="Lind A.E."/>
            <person name="van Eijk R."/>
            <person name="Schleper C."/>
            <person name="Guy L."/>
            <person name="Ettema T.J."/>
        </authorList>
    </citation>
    <scope>NUCLEOTIDE SEQUENCE</scope>
</reference>
<organism evidence="1">
    <name type="scientific">marine sediment metagenome</name>
    <dbReference type="NCBI Taxonomy" id="412755"/>
    <lineage>
        <taxon>unclassified sequences</taxon>
        <taxon>metagenomes</taxon>
        <taxon>ecological metagenomes</taxon>
    </lineage>
</organism>
<proteinExistence type="predicted"/>